<dbReference type="EMBL" id="AP026801">
    <property type="protein sequence ID" value="BDR55734.1"/>
    <property type="molecule type" value="Genomic_DNA"/>
</dbReference>
<dbReference type="Proteomes" id="UP001321804">
    <property type="component" value="Chromosome"/>
</dbReference>
<sequence length="61" mass="7366">MEKEYKRELLYRRGQVKIHQETYFNKIQAFTNGAVKTDRFLSLEDTDLLIETINRSQSWRG</sequence>
<dbReference type="AlphaFoldDB" id="A0AAU9CWK5"/>
<accession>A0AAU9CWK5</accession>
<keyword evidence="2" id="KW-1185">Reference proteome</keyword>
<protein>
    <submittedName>
        <fullName evidence="1">Uncharacterized protein</fullName>
    </submittedName>
</protein>
<dbReference type="KEGG" id="xak:KIMC2_02960"/>
<reference evidence="1 2" key="1">
    <citation type="journal article" date="2023" name="Microbiol. Spectr.">
        <title>Symbiosis of Carpenter Bees with Uncharacterized Lactic Acid Bacteria Showing NAD Auxotrophy.</title>
        <authorList>
            <person name="Kawasaki S."/>
            <person name="Ozawa K."/>
            <person name="Mori T."/>
            <person name="Yamamoto A."/>
            <person name="Ito M."/>
            <person name="Ohkuma M."/>
            <person name="Sakamoto M."/>
            <person name="Matsutani M."/>
        </authorList>
    </citation>
    <scope>NUCLEOTIDE SEQUENCE [LARGE SCALE GENOMIC DNA]</scope>
    <source>
        <strain evidence="1 2">KimC2</strain>
    </source>
</reference>
<evidence type="ECO:0000313" key="1">
    <source>
        <dbReference type="EMBL" id="BDR55734.1"/>
    </source>
</evidence>
<evidence type="ECO:0000313" key="2">
    <source>
        <dbReference type="Proteomes" id="UP001321804"/>
    </source>
</evidence>
<proteinExistence type="predicted"/>
<organism evidence="1 2">
    <name type="scientific">Xylocopilactobacillus apis</name>
    <dbReference type="NCBI Taxonomy" id="2932183"/>
    <lineage>
        <taxon>Bacteria</taxon>
        <taxon>Bacillati</taxon>
        <taxon>Bacillota</taxon>
        <taxon>Bacilli</taxon>
        <taxon>Lactobacillales</taxon>
        <taxon>Lactobacillaceae</taxon>
        <taxon>Xylocopilactobacillus</taxon>
    </lineage>
</organism>
<name>A0AAU9CWK5_9LACO</name>
<gene>
    <name evidence="1" type="ORF">KIMC2_02960</name>
</gene>